<comment type="catalytic activity">
    <reaction evidence="12 13">
        <text>(S)-dihydroorotate + a quinone = orotate + a quinol</text>
        <dbReference type="Rhea" id="RHEA:30187"/>
        <dbReference type="ChEBI" id="CHEBI:24646"/>
        <dbReference type="ChEBI" id="CHEBI:30839"/>
        <dbReference type="ChEBI" id="CHEBI:30864"/>
        <dbReference type="ChEBI" id="CHEBI:132124"/>
        <dbReference type="EC" id="1.3.5.2"/>
    </reaction>
</comment>
<dbReference type="GO" id="GO:0005737">
    <property type="term" value="C:cytoplasm"/>
    <property type="evidence" value="ECO:0007669"/>
    <property type="project" value="InterPro"/>
</dbReference>
<comment type="caution">
    <text evidence="15">The sequence shown here is derived from an EMBL/GenBank/DDBJ whole genome shotgun (WGS) entry which is preliminary data.</text>
</comment>
<evidence type="ECO:0000256" key="12">
    <source>
        <dbReference type="ARBA" id="ARBA00048639"/>
    </source>
</evidence>
<dbReference type="FunFam" id="3.20.20.70:FF:000028">
    <property type="entry name" value="Dihydroorotate dehydrogenase (quinone)"/>
    <property type="match status" value="1"/>
</dbReference>
<organism evidence="15 16">
    <name type="scientific">Pseudomonas amygdali pv. dendropanacis</name>
    <dbReference type="NCBI Taxonomy" id="235272"/>
    <lineage>
        <taxon>Bacteria</taxon>
        <taxon>Pseudomonadati</taxon>
        <taxon>Pseudomonadota</taxon>
        <taxon>Gammaproteobacteria</taxon>
        <taxon>Pseudomonadales</taxon>
        <taxon>Pseudomonadaceae</taxon>
        <taxon>Pseudomonas</taxon>
        <taxon>Pseudomonas amygdali</taxon>
    </lineage>
</organism>
<evidence type="ECO:0000256" key="4">
    <source>
        <dbReference type="ARBA" id="ARBA00005359"/>
    </source>
</evidence>
<evidence type="ECO:0000256" key="6">
    <source>
        <dbReference type="ARBA" id="ARBA00022475"/>
    </source>
</evidence>
<feature type="binding site" evidence="13">
    <location>
        <begin position="462"/>
        <end position="463"/>
    </location>
    <ligand>
        <name>substrate</name>
    </ligand>
</feature>
<comment type="similarity">
    <text evidence="4 13">Belongs to the dihydroorotate dehydrogenase family. Type 2 subfamily.</text>
</comment>
<keyword evidence="7 13" id="KW-0285">Flavoprotein</keyword>
<evidence type="ECO:0000256" key="11">
    <source>
        <dbReference type="ARBA" id="ARBA00023136"/>
    </source>
</evidence>
<protein>
    <recommendedName>
        <fullName evidence="13">Dihydroorotate dehydrogenase (quinone)</fullName>
        <ecNumber evidence="13">1.3.5.2</ecNumber>
    </recommendedName>
    <alternativeName>
        <fullName evidence="13">DHOdehase</fullName>
        <shortName evidence="13">DHOD</shortName>
        <shortName evidence="13">DHODase</shortName>
    </alternativeName>
    <alternativeName>
        <fullName evidence="13">Dihydroorotate oxidase</fullName>
    </alternativeName>
</protein>
<feature type="binding site" evidence="13">
    <location>
        <position position="282"/>
    </location>
    <ligand>
        <name>substrate</name>
    </ligand>
</feature>
<keyword evidence="11 13" id="KW-0472">Membrane</keyword>
<feature type="binding site" evidence="13">
    <location>
        <begin position="327"/>
        <end position="331"/>
    </location>
    <ligand>
        <name>substrate</name>
    </ligand>
</feature>
<dbReference type="NCBIfam" id="NF003644">
    <property type="entry name" value="PRK05286.1-1"/>
    <property type="match status" value="1"/>
</dbReference>
<dbReference type="Proteomes" id="UP000050346">
    <property type="component" value="Unassembled WGS sequence"/>
</dbReference>
<dbReference type="NCBIfam" id="NF003645">
    <property type="entry name" value="PRK05286.1-2"/>
    <property type="match status" value="1"/>
</dbReference>
<feature type="binding site" evidence="13">
    <location>
        <position position="388"/>
    </location>
    <ligand>
        <name>FMN</name>
        <dbReference type="ChEBI" id="CHEBI:58210"/>
    </ligand>
</feature>
<dbReference type="NCBIfam" id="TIGR01036">
    <property type="entry name" value="pyrD_sub2"/>
    <property type="match status" value="1"/>
</dbReference>
<feature type="binding site" evidence="13">
    <location>
        <position position="461"/>
    </location>
    <ligand>
        <name>FMN</name>
        <dbReference type="ChEBI" id="CHEBI:58210"/>
    </ligand>
</feature>
<dbReference type="NCBIfam" id="NF003652">
    <property type="entry name" value="PRK05286.2-5"/>
    <property type="match status" value="1"/>
</dbReference>
<dbReference type="PANTHER" id="PTHR48109">
    <property type="entry name" value="DIHYDROOROTATE DEHYDROGENASE (QUINONE), MITOCHONDRIAL-RELATED"/>
    <property type="match status" value="1"/>
</dbReference>
<dbReference type="InterPro" id="IPR001295">
    <property type="entry name" value="Dihydroorotate_DH_CS"/>
</dbReference>
<feature type="binding site" evidence="13">
    <location>
        <position position="484"/>
    </location>
    <ligand>
        <name>FMN</name>
        <dbReference type="ChEBI" id="CHEBI:58210"/>
    </ligand>
</feature>
<comment type="cofactor">
    <cofactor evidence="13">
        <name>FMN</name>
        <dbReference type="ChEBI" id="CHEBI:58210"/>
    </cofactor>
    <text evidence="13">Binds 1 FMN per subunit.</text>
</comment>
<comment type="pathway">
    <text evidence="3 13">Pyrimidine metabolism; UMP biosynthesis via de novo pathway; orotate from (S)-dihydroorotate (quinone route): step 1/1.</text>
</comment>
<dbReference type="AlphaFoldDB" id="A0A0P9PVW7"/>
<dbReference type="InterPro" id="IPR013785">
    <property type="entry name" value="Aldolase_TIM"/>
</dbReference>
<evidence type="ECO:0000256" key="8">
    <source>
        <dbReference type="ARBA" id="ARBA00022643"/>
    </source>
</evidence>
<dbReference type="InterPro" id="IPR005720">
    <property type="entry name" value="Dihydroorotate_DH_cat"/>
</dbReference>
<evidence type="ECO:0000256" key="2">
    <source>
        <dbReference type="ARBA" id="ARBA00004202"/>
    </source>
</evidence>
<feature type="binding site" evidence="13">
    <location>
        <position position="388"/>
    </location>
    <ligand>
        <name>substrate</name>
    </ligand>
</feature>
<feature type="binding site" evidence="13">
    <location>
        <begin position="534"/>
        <end position="535"/>
    </location>
    <ligand>
        <name>FMN</name>
        <dbReference type="ChEBI" id="CHEBI:58210"/>
    </ligand>
</feature>
<dbReference type="NCBIfam" id="NF003646">
    <property type="entry name" value="PRK05286.1-4"/>
    <property type="match status" value="1"/>
</dbReference>
<sequence length="560" mass="59799">MVRAFVQCFRSDHARLLQLAGQVDALAVLVESHEDGHVGRRTTADAQFHRIDQTIQAVCRLQLPADQPVAQPGPGGLTLEVQAQAVWLGETLSGRNHQWGAVGQCHEAHVQAVHFRGVTTGHPVQRITGSFVHRACFIKGPSRKKASSDPLPMQVSKRRRCPCTAPPLERVPIAVSSKAYAIAGEGRATSSSRASPDRPAHVYNRHPEFSCSRAHPAMYNLARQLLFKLSPETSHDLSLDLIGAGGRLGLNGLLSKSPAKLPVSVMGLEFPNPVGLAAGLDKNGAAIDGFAQLGFGFVEIGTVTPRPQPGNPKPRIFRLPHAEAIINRMGFNNLGVDNLVSRVQAAKYRGILGINIGKNFDTPVERAVDDYLICLDKVYAHASYVTVNVSSPNTPGLRSLQFGDSLKQLLQALSLRQQELTQRHGRRVPLAIKIAPDMSDEETVLVASALIESGMDAVIATNTTLSRQGVEGLPHGDEAGGLSGAPVREKSTHIVKVLAGELAGRLPIIAAGGITEGRHAAEKIAAGASLVQIYSGFIYKGPALIRESVDAIAAMPPAVR</sequence>
<dbReference type="PROSITE" id="PS00911">
    <property type="entry name" value="DHODEHASE_1"/>
    <property type="match status" value="1"/>
</dbReference>
<reference evidence="15 16" key="1">
    <citation type="submission" date="2015-09" db="EMBL/GenBank/DDBJ databases">
        <title>Genome announcement of multiple Pseudomonas syringae strains.</title>
        <authorList>
            <person name="Thakur S."/>
            <person name="Wang P.W."/>
            <person name="Gong Y."/>
            <person name="Weir B.S."/>
            <person name="Guttman D.S."/>
        </authorList>
    </citation>
    <scope>NUCLEOTIDE SEQUENCE [LARGE SCALE GENOMIC DNA]</scope>
    <source>
        <strain evidence="15 16">ICMP9150</strain>
    </source>
</reference>
<feature type="binding site" evidence="13">
    <location>
        <position position="513"/>
    </location>
    <ligand>
        <name>FMN</name>
        <dbReference type="ChEBI" id="CHEBI:58210"/>
    </ligand>
</feature>
<dbReference type="GO" id="GO:0005886">
    <property type="term" value="C:plasma membrane"/>
    <property type="evidence" value="ECO:0007669"/>
    <property type="project" value="UniProtKB-SubCell"/>
</dbReference>
<evidence type="ECO:0000313" key="16">
    <source>
        <dbReference type="Proteomes" id="UP000050346"/>
    </source>
</evidence>
<dbReference type="EMBL" id="LJQG01000066">
    <property type="protein sequence ID" value="KPX22558.1"/>
    <property type="molecule type" value="Genomic_DNA"/>
</dbReference>
<dbReference type="HAMAP" id="MF_00225">
    <property type="entry name" value="DHO_dh_type2"/>
    <property type="match status" value="1"/>
</dbReference>
<dbReference type="EC" id="1.3.5.2" evidence="13"/>
<feature type="domain" description="Dihydroorotate dehydrogenase catalytic" evidence="14">
    <location>
        <begin position="261"/>
        <end position="550"/>
    </location>
</feature>
<dbReference type="GO" id="GO:0106430">
    <property type="term" value="F:dihydroorotate dehydrogenase (quinone) activity"/>
    <property type="evidence" value="ECO:0007669"/>
    <property type="project" value="UniProtKB-EC"/>
</dbReference>
<dbReference type="InterPro" id="IPR005719">
    <property type="entry name" value="Dihydroorotate_DH_2"/>
</dbReference>
<feature type="binding site" evidence="13">
    <location>
        <position position="393"/>
    </location>
    <ligand>
        <name>substrate</name>
    </ligand>
</feature>
<dbReference type="SUPFAM" id="SSF51395">
    <property type="entry name" value="FMN-linked oxidoreductases"/>
    <property type="match status" value="1"/>
</dbReference>
<dbReference type="InterPro" id="IPR050074">
    <property type="entry name" value="DHO_dehydrogenase"/>
</dbReference>
<keyword evidence="8 13" id="KW-0288">FMN</keyword>
<proteinExistence type="inferred from homology"/>
<dbReference type="Gene3D" id="3.20.20.70">
    <property type="entry name" value="Aldolase class I"/>
    <property type="match status" value="1"/>
</dbReference>
<feature type="binding site" evidence="13">
    <location>
        <position position="433"/>
    </location>
    <ligand>
        <name>FMN</name>
        <dbReference type="ChEBI" id="CHEBI:58210"/>
    </ligand>
</feature>
<evidence type="ECO:0000256" key="3">
    <source>
        <dbReference type="ARBA" id="ARBA00005161"/>
    </source>
</evidence>
<dbReference type="Pfam" id="PF01180">
    <property type="entry name" value="DHO_dh"/>
    <property type="match status" value="1"/>
</dbReference>
<feature type="binding site" evidence="13">
    <location>
        <begin position="278"/>
        <end position="282"/>
    </location>
    <ligand>
        <name>FMN</name>
        <dbReference type="ChEBI" id="CHEBI:58210"/>
    </ligand>
</feature>
<evidence type="ECO:0000256" key="7">
    <source>
        <dbReference type="ARBA" id="ARBA00022630"/>
    </source>
</evidence>
<dbReference type="GO" id="GO:0044205">
    <property type="term" value="P:'de novo' UMP biosynthetic process"/>
    <property type="evidence" value="ECO:0007669"/>
    <property type="project" value="UniProtKB-UniRule"/>
</dbReference>
<comment type="subunit">
    <text evidence="5 13">Monomer.</text>
</comment>
<accession>A0A0P9PVW7</accession>
<dbReference type="UniPathway" id="UPA00070">
    <property type="reaction ID" value="UER00946"/>
</dbReference>
<comment type="function">
    <text evidence="1 13">Catalyzes the conversion of dihydroorotate to orotate with quinone as electron acceptor.</text>
</comment>
<keyword evidence="10 13" id="KW-0560">Oxidoreductase</keyword>
<name>A0A0P9PVW7_PSEA0</name>
<dbReference type="PANTHER" id="PTHR48109:SF4">
    <property type="entry name" value="DIHYDROOROTATE DEHYDROGENASE (QUINONE), MITOCHONDRIAL"/>
    <property type="match status" value="1"/>
</dbReference>
<feature type="binding site" evidence="13">
    <location>
        <position position="302"/>
    </location>
    <ligand>
        <name>FMN</name>
        <dbReference type="ChEBI" id="CHEBI:58210"/>
    </ligand>
</feature>
<evidence type="ECO:0000256" key="10">
    <source>
        <dbReference type="ARBA" id="ARBA00023002"/>
    </source>
</evidence>
<feature type="binding site" evidence="13">
    <location>
        <position position="355"/>
    </location>
    <ligand>
        <name>FMN</name>
        <dbReference type="ChEBI" id="CHEBI:58210"/>
    </ligand>
</feature>
<evidence type="ECO:0000256" key="5">
    <source>
        <dbReference type="ARBA" id="ARBA00011245"/>
    </source>
</evidence>
<dbReference type="CDD" id="cd04738">
    <property type="entry name" value="DHOD_2_like"/>
    <property type="match status" value="1"/>
</dbReference>
<evidence type="ECO:0000256" key="13">
    <source>
        <dbReference type="HAMAP-Rule" id="MF_00225"/>
    </source>
</evidence>
<dbReference type="GO" id="GO:0006207">
    <property type="term" value="P:'de novo' pyrimidine nucleobase biosynthetic process"/>
    <property type="evidence" value="ECO:0007669"/>
    <property type="project" value="UniProtKB-UniRule"/>
</dbReference>
<dbReference type="PATRIC" id="fig|235272.12.peg.1210"/>
<evidence type="ECO:0000259" key="14">
    <source>
        <dbReference type="Pfam" id="PF01180"/>
    </source>
</evidence>
<comment type="subcellular location">
    <subcellularLocation>
        <location evidence="2 13">Cell membrane</location>
        <topology evidence="2 13">Peripheral membrane protein</topology>
    </subcellularLocation>
</comment>
<keyword evidence="6 13" id="KW-1003">Cell membrane</keyword>
<keyword evidence="9 13" id="KW-0665">Pyrimidine biosynthesis</keyword>
<evidence type="ECO:0000256" key="1">
    <source>
        <dbReference type="ARBA" id="ARBA00003125"/>
    </source>
</evidence>
<feature type="active site" description="Nucleophile" evidence="13">
    <location>
        <position position="391"/>
    </location>
</feature>
<evidence type="ECO:0000313" key="15">
    <source>
        <dbReference type="EMBL" id="KPX22558.1"/>
    </source>
</evidence>
<evidence type="ECO:0000256" key="9">
    <source>
        <dbReference type="ARBA" id="ARBA00022975"/>
    </source>
</evidence>
<gene>
    <name evidence="13" type="primary">pyrD</name>
    <name evidence="15" type="ORF">ALO71_04412</name>
</gene>